<evidence type="ECO:0000313" key="2">
    <source>
        <dbReference type="Proteomes" id="UP001499884"/>
    </source>
</evidence>
<dbReference type="Gene3D" id="3.40.50.150">
    <property type="entry name" value="Vaccinia Virus protein VP39"/>
    <property type="match status" value="1"/>
</dbReference>
<keyword evidence="1" id="KW-0489">Methyltransferase</keyword>
<dbReference type="GO" id="GO:0032259">
    <property type="term" value="P:methylation"/>
    <property type="evidence" value="ECO:0007669"/>
    <property type="project" value="UniProtKB-KW"/>
</dbReference>
<proteinExistence type="predicted"/>
<gene>
    <name evidence="1" type="ORF">GCM10023082_30560</name>
</gene>
<dbReference type="Pfam" id="PF04672">
    <property type="entry name" value="Methyltransf_19"/>
    <property type="match status" value="1"/>
</dbReference>
<sequence>MRFLTATWEGAMTSTGWMSGSDGGREAVDLHTDRPHAARVYDFLLGGKTHYPADREAGERTLANVPTAAVTAREGRAFMHRSVRHLAAEAGVRQFLDIGTGIPTSPNLHEIAQGIAPESRVVYTDNDAIVLAHSRALHTGTPEGRTAYIQADATDPEGILGHPLLRETLDLSRPTALILSLLLHWLPDDADAYAIVRTLVGALAPGSYLMIAHVANDIFPTEQVGAVARDFKSSGGQMNPRNRAEVARFFEGMTLVEPGIVVPQRWRPDTPPVEVGAPGAGPGDGDVPVWAGLARI</sequence>
<dbReference type="InterPro" id="IPR006764">
    <property type="entry name" value="SAM_dep_MeTrfase_SAV2177_type"/>
</dbReference>
<name>A0ABP7F3U1_9ACTN</name>
<accession>A0ABP7F3U1</accession>
<keyword evidence="2" id="KW-1185">Reference proteome</keyword>
<dbReference type="SUPFAM" id="SSF53335">
    <property type="entry name" value="S-adenosyl-L-methionine-dependent methyltransferases"/>
    <property type="match status" value="1"/>
</dbReference>
<dbReference type="PIRSF" id="PIRSF017393">
    <property type="entry name" value="MTase_SAV2177"/>
    <property type="match status" value="1"/>
</dbReference>
<reference evidence="2" key="1">
    <citation type="journal article" date="2019" name="Int. J. Syst. Evol. Microbiol.">
        <title>The Global Catalogue of Microorganisms (GCM) 10K type strain sequencing project: providing services to taxonomists for standard genome sequencing and annotation.</title>
        <authorList>
            <consortium name="The Broad Institute Genomics Platform"/>
            <consortium name="The Broad Institute Genome Sequencing Center for Infectious Disease"/>
            <person name="Wu L."/>
            <person name="Ma J."/>
        </authorList>
    </citation>
    <scope>NUCLEOTIDE SEQUENCE [LARGE SCALE GENOMIC DNA]</scope>
    <source>
        <strain evidence="2">JCM 30846</strain>
    </source>
</reference>
<dbReference type="EMBL" id="BAABEP010000018">
    <property type="protein sequence ID" value="GAA3730812.1"/>
    <property type="molecule type" value="Genomic_DNA"/>
</dbReference>
<dbReference type="Proteomes" id="UP001499884">
    <property type="component" value="Unassembled WGS sequence"/>
</dbReference>
<protein>
    <submittedName>
        <fullName evidence="1">SAM-dependent methyltransferase</fullName>
    </submittedName>
</protein>
<organism evidence="1 2">
    <name type="scientific">Streptomyces tremellae</name>
    <dbReference type="NCBI Taxonomy" id="1124239"/>
    <lineage>
        <taxon>Bacteria</taxon>
        <taxon>Bacillati</taxon>
        <taxon>Actinomycetota</taxon>
        <taxon>Actinomycetes</taxon>
        <taxon>Kitasatosporales</taxon>
        <taxon>Streptomycetaceae</taxon>
        <taxon>Streptomyces</taxon>
    </lineage>
</organism>
<dbReference type="GO" id="GO:0008168">
    <property type="term" value="F:methyltransferase activity"/>
    <property type="evidence" value="ECO:0007669"/>
    <property type="project" value="UniProtKB-KW"/>
</dbReference>
<dbReference type="InterPro" id="IPR029063">
    <property type="entry name" value="SAM-dependent_MTases_sf"/>
</dbReference>
<keyword evidence="1" id="KW-0808">Transferase</keyword>
<evidence type="ECO:0000313" key="1">
    <source>
        <dbReference type="EMBL" id="GAA3730812.1"/>
    </source>
</evidence>
<comment type="caution">
    <text evidence="1">The sequence shown here is derived from an EMBL/GenBank/DDBJ whole genome shotgun (WGS) entry which is preliminary data.</text>
</comment>